<feature type="domain" description="N-acetyltransferase" evidence="1">
    <location>
        <begin position="13"/>
        <end position="160"/>
    </location>
</feature>
<sequence>MEDKIIIAETERLILRRYKKEDIQDLFEYLSDREVVKYEPYKPLTFDETKENLEWRIGTDEMIAVELKTSHKMIGNVYMGKRDFEALEIGYVFNRGYWGYGYAAESCEALIQQAFLTGVHRIYAECDPNNKCSWKLLEALGFQREAHFRKNVYFWKDETEKPIWKDTYVYARLNDNT</sequence>
<dbReference type="Proteomes" id="UP000280696">
    <property type="component" value="Unassembled WGS sequence"/>
</dbReference>
<dbReference type="GO" id="GO:0016747">
    <property type="term" value="F:acyltransferase activity, transferring groups other than amino-acyl groups"/>
    <property type="evidence" value="ECO:0007669"/>
    <property type="project" value="InterPro"/>
</dbReference>
<keyword evidence="2" id="KW-0808">Transferase</keyword>
<evidence type="ECO:0000313" key="3">
    <source>
        <dbReference type="Proteomes" id="UP000280696"/>
    </source>
</evidence>
<reference evidence="2 3" key="1">
    <citation type="submission" date="2018-09" db="EMBL/GenBank/DDBJ databases">
        <title>Murine metabolic-syndrome-specific gut microbial biobank.</title>
        <authorList>
            <person name="Liu C."/>
        </authorList>
    </citation>
    <scope>NUCLEOTIDE SEQUENCE [LARGE SCALE GENOMIC DNA]</scope>
    <source>
        <strain evidence="2 3">0.1xD8-82</strain>
    </source>
</reference>
<gene>
    <name evidence="2" type="ORF">D7V94_01080</name>
</gene>
<evidence type="ECO:0000259" key="1">
    <source>
        <dbReference type="PROSITE" id="PS51186"/>
    </source>
</evidence>
<dbReference type="InterPro" id="IPR051531">
    <property type="entry name" value="N-acetyltransferase"/>
</dbReference>
<protein>
    <submittedName>
        <fullName evidence="2">N-acetyltransferase</fullName>
    </submittedName>
</protein>
<dbReference type="OrthoDB" id="9785602at2"/>
<organism evidence="2 3">
    <name type="scientific">Parablautia intestinalis</name>
    <dbReference type="NCBI Taxonomy" id="2320100"/>
    <lineage>
        <taxon>Bacteria</taxon>
        <taxon>Bacillati</taxon>
        <taxon>Bacillota</taxon>
        <taxon>Clostridia</taxon>
        <taxon>Lachnospirales</taxon>
        <taxon>Lachnospiraceae</taxon>
        <taxon>Parablautia</taxon>
    </lineage>
</organism>
<keyword evidence="3" id="KW-1185">Reference proteome</keyword>
<name>A0A3A9AS11_9FIRM</name>
<comment type="caution">
    <text evidence="2">The sequence shown here is derived from an EMBL/GenBank/DDBJ whole genome shotgun (WGS) entry which is preliminary data.</text>
</comment>
<dbReference type="Pfam" id="PF13302">
    <property type="entry name" value="Acetyltransf_3"/>
    <property type="match status" value="1"/>
</dbReference>
<dbReference type="PANTHER" id="PTHR43792:SF1">
    <property type="entry name" value="N-ACETYLTRANSFERASE DOMAIN-CONTAINING PROTEIN"/>
    <property type="match status" value="1"/>
</dbReference>
<dbReference type="SUPFAM" id="SSF55729">
    <property type="entry name" value="Acyl-CoA N-acyltransferases (Nat)"/>
    <property type="match status" value="1"/>
</dbReference>
<dbReference type="Gene3D" id="3.40.630.30">
    <property type="match status" value="1"/>
</dbReference>
<dbReference type="InterPro" id="IPR000182">
    <property type="entry name" value="GNAT_dom"/>
</dbReference>
<dbReference type="PANTHER" id="PTHR43792">
    <property type="entry name" value="GNAT FAMILY, PUTATIVE (AFU_ORTHOLOGUE AFUA_3G00765)-RELATED-RELATED"/>
    <property type="match status" value="1"/>
</dbReference>
<dbReference type="RefSeq" id="WP_120465966.1">
    <property type="nucleotide sequence ID" value="NZ_RAYQ01000001.1"/>
</dbReference>
<evidence type="ECO:0000313" key="2">
    <source>
        <dbReference type="EMBL" id="RKI94198.1"/>
    </source>
</evidence>
<dbReference type="PROSITE" id="PS51186">
    <property type="entry name" value="GNAT"/>
    <property type="match status" value="1"/>
</dbReference>
<dbReference type="EMBL" id="RAYQ01000001">
    <property type="protein sequence ID" value="RKI94198.1"/>
    <property type="molecule type" value="Genomic_DNA"/>
</dbReference>
<proteinExistence type="predicted"/>
<accession>A0A3A9AS11</accession>
<dbReference type="InterPro" id="IPR016181">
    <property type="entry name" value="Acyl_CoA_acyltransferase"/>
</dbReference>
<dbReference type="AlphaFoldDB" id="A0A3A9AS11"/>